<dbReference type="InterPro" id="IPR027640">
    <property type="entry name" value="Kinesin-like_fam"/>
</dbReference>
<keyword evidence="3" id="KW-0547">Nucleotide-binding</keyword>
<dbReference type="PANTHER" id="PTHR47969:SF15">
    <property type="entry name" value="CHROMOSOME-ASSOCIATED KINESIN KIF4A-RELATED"/>
    <property type="match status" value="1"/>
</dbReference>
<proteinExistence type="predicted"/>
<dbReference type="GO" id="GO:0005524">
    <property type="term" value="F:ATP binding"/>
    <property type="evidence" value="ECO:0007669"/>
    <property type="project" value="UniProtKB-KW"/>
</dbReference>
<dbReference type="GO" id="GO:0051231">
    <property type="term" value="P:spindle elongation"/>
    <property type="evidence" value="ECO:0007669"/>
    <property type="project" value="TreeGrafter"/>
</dbReference>
<evidence type="ECO:0000256" key="2">
    <source>
        <dbReference type="ARBA" id="ARBA00022490"/>
    </source>
</evidence>
<sequence length="634" mass="70440">MAKKLEMVEAELQRLRAQQTKQASLLRARQASERRVKELENEIETIKANKVALMRRQREEAELHRLQKRERENELRMLRRKEEKTNAQLLKLEEEHAKQAIVLKRKSEEIIAQQKRLRMHESVAAGGAKPRVSVGASRSSCTPRVPPSTAAQVAKLENKRTEEMGRAGDTIYSKPREWLAGEIDAVMLVKDLQAQIQTQIAQRRATQLKLNALEEHHKQAGKEMSDLQSMATSDADVEAVCSEAAAARQAEVEALGMKVEHHNTELQKLQSRLLRCETDEKKTLTKIESLSNINHSKAVLKHAIPQLVQLRVAAKRSEQILAVKVSAMNTQQELISALQAEVEKQRKQGAAEQLQLMEQLQQLQQELDAVRAAPVEEGGNLASRTLTTESEAATAAMLDKRLQALKKAAAAPNAPPAVRDEPESEQQESENESEEDFEESDDDDASDSSDVDWLASEDAKAQLPRSILSKQSINATSGLADATLDVGGDAPLPLRKARRTTASSKQLVHLESEENESVGSGVQSAREAVKQQSAALAMVRGERPRAESNKTSEKVGNKSDSMRMEKSNKGDEVPVAKVDLSKAMVESEKRKALGSLDSNSLEKQRGRSKRDDEPPLKEPIKRKLYNATVVREAF</sequence>
<dbReference type="EMBL" id="JBGBPQ010000018">
    <property type="protein sequence ID" value="KAL1507336.1"/>
    <property type="molecule type" value="Genomic_DNA"/>
</dbReference>
<keyword evidence="5 6" id="KW-0175">Coiled coil</keyword>
<evidence type="ECO:0000256" key="7">
    <source>
        <dbReference type="SAM" id="MobiDB-lite"/>
    </source>
</evidence>
<dbReference type="AlphaFoldDB" id="A0AB34IVW1"/>
<dbReference type="PANTHER" id="PTHR47969">
    <property type="entry name" value="CHROMOSOME-ASSOCIATED KINESIN KIF4A-RELATED"/>
    <property type="match status" value="1"/>
</dbReference>
<feature type="region of interest" description="Disordered" evidence="7">
    <location>
        <begin position="406"/>
        <end position="621"/>
    </location>
</feature>
<feature type="region of interest" description="Disordered" evidence="7">
    <location>
        <begin position="122"/>
        <end position="147"/>
    </location>
</feature>
<name>A0AB34IVW1_PRYPA</name>
<evidence type="ECO:0000256" key="1">
    <source>
        <dbReference type="ARBA" id="ARBA00004496"/>
    </source>
</evidence>
<dbReference type="GO" id="GO:0005875">
    <property type="term" value="C:microtubule associated complex"/>
    <property type="evidence" value="ECO:0007669"/>
    <property type="project" value="TreeGrafter"/>
</dbReference>
<gene>
    <name evidence="8" type="ORF">AB1Y20_008182</name>
</gene>
<feature type="coiled-coil region" evidence="6">
    <location>
        <begin position="328"/>
        <end position="373"/>
    </location>
</feature>
<evidence type="ECO:0000256" key="3">
    <source>
        <dbReference type="ARBA" id="ARBA00022741"/>
    </source>
</evidence>
<dbReference type="Proteomes" id="UP001515480">
    <property type="component" value="Unassembled WGS sequence"/>
</dbReference>
<keyword evidence="2" id="KW-0963">Cytoplasm</keyword>
<comment type="subcellular location">
    <subcellularLocation>
        <location evidence="1">Cytoplasm</location>
    </subcellularLocation>
</comment>
<feature type="compositionally biased region" description="Basic and acidic residues" evidence="7">
    <location>
        <begin position="540"/>
        <end position="574"/>
    </location>
</feature>
<feature type="compositionally biased region" description="Acidic residues" evidence="7">
    <location>
        <begin position="422"/>
        <end position="450"/>
    </location>
</feature>
<reference evidence="8 9" key="1">
    <citation type="journal article" date="2024" name="Science">
        <title>Giant polyketide synthase enzymes in the biosynthesis of giant marine polyether toxins.</title>
        <authorList>
            <person name="Fallon T.R."/>
            <person name="Shende V.V."/>
            <person name="Wierzbicki I.H."/>
            <person name="Pendleton A.L."/>
            <person name="Watervoot N.F."/>
            <person name="Auber R.P."/>
            <person name="Gonzalez D.J."/>
            <person name="Wisecaver J.H."/>
            <person name="Moore B.S."/>
        </authorList>
    </citation>
    <scope>NUCLEOTIDE SEQUENCE [LARGE SCALE GENOMIC DNA]</scope>
    <source>
        <strain evidence="8 9">12B1</strain>
    </source>
</reference>
<dbReference type="GO" id="GO:0003777">
    <property type="term" value="F:microtubule motor activity"/>
    <property type="evidence" value="ECO:0007669"/>
    <property type="project" value="InterPro"/>
</dbReference>
<dbReference type="GO" id="GO:0005737">
    <property type="term" value="C:cytoplasm"/>
    <property type="evidence" value="ECO:0007669"/>
    <property type="project" value="UniProtKB-SubCell"/>
</dbReference>
<feature type="coiled-coil region" evidence="6">
    <location>
        <begin position="22"/>
        <end position="95"/>
    </location>
</feature>
<feature type="compositionally biased region" description="Polar residues" evidence="7">
    <location>
        <begin position="468"/>
        <end position="477"/>
    </location>
</feature>
<evidence type="ECO:0000256" key="4">
    <source>
        <dbReference type="ARBA" id="ARBA00022840"/>
    </source>
</evidence>
<comment type="caution">
    <text evidence="8">The sequence shown here is derived from an EMBL/GenBank/DDBJ whole genome shotgun (WGS) entry which is preliminary data.</text>
</comment>
<dbReference type="Pfam" id="PF25764">
    <property type="entry name" value="KIF21A_4th"/>
    <property type="match status" value="1"/>
</dbReference>
<dbReference type="GO" id="GO:0007018">
    <property type="term" value="P:microtubule-based movement"/>
    <property type="evidence" value="ECO:0007669"/>
    <property type="project" value="InterPro"/>
</dbReference>
<organism evidence="8 9">
    <name type="scientific">Prymnesium parvum</name>
    <name type="common">Toxic golden alga</name>
    <dbReference type="NCBI Taxonomy" id="97485"/>
    <lineage>
        <taxon>Eukaryota</taxon>
        <taxon>Haptista</taxon>
        <taxon>Haptophyta</taxon>
        <taxon>Prymnesiophyceae</taxon>
        <taxon>Prymnesiales</taxon>
        <taxon>Prymnesiaceae</taxon>
        <taxon>Prymnesium</taxon>
    </lineage>
</organism>
<dbReference type="GO" id="GO:0007052">
    <property type="term" value="P:mitotic spindle organization"/>
    <property type="evidence" value="ECO:0007669"/>
    <property type="project" value="TreeGrafter"/>
</dbReference>
<protein>
    <submittedName>
        <fullName evidence="8">Uncharacterized protein</fullName>
    </submittedName>
</protein>
<evidence type="ECO:0000256" key="5">
    <source>
        <dbReference type="ARBA" id="ARBA00023054"/>
    </source>
</evidence>
<evidence type="ECO:0000256" key="6">
    <source>
        <dbReference type="SAM" id="Coils"/>
    </source>
</evidence>
<keyword evidence="9" id="KW-1185">Reference proteome</keyword>
<accession>A0AB34IVW1</accession>
<feature type="compositionally biased region" description="Basic and acidic residues" evidence="7">
    <location>
        <begin position="600"/>
        <end position="621"/>
    </location>
</feature>
<evidence type="ECO:0000313" key="8">
    <source>
        <dbReference type="EMBL" id="KAL1507336.1"/>
    </source>
</evidence>
<feature type="coiled-coil region" evidence="6">
    <location>
        <begin position="210"/>
        <end position="279"/>
    </location>
</feature>
<evidence type="ECO:0000313" key="9">
    <source>
        <dbReference type="Proteomes" id="UP001515480"/>
    </source>
</evidence>
<keyword evidence="4" id="KW-0067">ATP-binding</keyword>